<dbReference type="AlphaFoldDB" id="A0A284RNJ9"/>
<keyword evidence="18" id="KW-1185">Reference proteome</keyword>
<dbReference type="InterPro" id="IPR017972">
    <property type="entry name" value="Cyt_P450_CS"/>
</dbReference>
<evidence type="ECO:0000256" key="9">
    <source>
        <dbReference type="ARBA" id="ARBA00023002"/>
    </source>
</evidence>
<dbReference type="PANTHER" id="PTHR46300:SF2">
    <property type="entry name" value="CYTOCHROME P450 MONOOXYGENASE ALNH-RELATED"/>
    <property type="match status" value="1"/>
</dbReference>
<evidence type="ECO:0000256" key="6">
    <source>
        <dbReference type="ARBA" id="ARBA00022692"/>
    </source>
</evidence>
<evidence type="ECO:0000256" key="11">
    <source>
        <dbReference type="ARBA" id="ARBA00023033"/>
    </source>
</evidence>
<dbReference type="Gene3D" id="1.10.630.10">
    <property type="entry name" value="Cytochrome P450"/>
    <property type="match status" value="1"/>
</dbReference>
<dbReference type="Pfam" id="PF00067">
    <property type="entry name" value="p450"/>
    <property type="match status" value="1"/>
</dbReference>
<keyword evidence="7 14" id="KW-0479">Metal-binding</keyword>
<evidence type="ECO:0000256" key="1">
    <source>
        <dbReference type="ARBA" id="ARBA00001971"/>
    </source>
</evidence>
<gene>
    <name evidence="17" type="ORF">ARMOST_13678</name>
</gene>
<reference evidence="18" key="1">
    <citation type="journal article" date="2017" name="Nat. Ecol. Evol.">
        <title>Genome expansion and lineage-specific genetic innovations in the forest pathogenic fungi Armillaria.</title>
        <authorList>
            <person name="Sipos G."/>
            <person name="Prasanna A.N."/>
            <person name="Walter M.C."/>
            <person name="O'Connor E."/>
            <person name="Balint B."/>
            <person name="Krizsan K."/>
            <person name="Kiss B."/>
            <person name="Hess J."/>
            <person name="Varga T."/>
            <person name="Slot J."/>
            <person name="Riley R."/>
            <person name="Boka B."/>
            <person name="Rigling D."/>
            <person name="Barry K."/>
            <person name="Lee J."/>
            <person name="Mihaltcheva S."/>
            <person name="LaButti K."/>
            <person name="Lipzen A."/>
            <person name="Waldron R."/>
            <person name="Moloney N.M."/>
            <person name="Sperisen C."/>
            <person name="Kredics L."/>
            <person name="Vagvoelgyi C."/>
            <person name="Patrignani A."/>
            <person name="Fitzpatrick D."/>
            <person name="Nagy I."/>
            <person name="Doyle S."/>
            <person name="Anderson J.B."/>
            <person name="Grigoriev I.V."/>
            <person name="Gueldener U."/>
            <person name="Muensterkoetter M."/>
            <person name="Nagy L.G."/>
        </authorList>
    </citation>
    <scope>NUCLEOTIDE SEQUENCE [LARGE SCALE GENOMIC DNA]</scope>
    <source>
        <strain evidence="18">C18/9</strain>
    </source>
</reference>
<dbReference type="SUPFAM" id="SSF48264">
    <property type="entry name" value="Cytochrome P450"/>
    <property type="match status" value="1"/>
</dbReference>
<evidence type="ECO:0000256" key="15">
    <source>
        <dbReference type="RuleBase" id="RU000461"/>
    </source>
</evidence>
<keyword evidence="8 16" id="KW-1133">Transmembrane helix</keyword>
<keyword evidence="11 15" id="KW-0503">Monooxygenase</keyword>
<feature type="binding site" description="axial binding residue" evidence="14">
    <location>
        <position position="435"/>
    </location>
    <ligand>
        <name>heme</name>
        <dbReference type="ChEBI" id="CHEBI:30413"/>
    </ligand>
    <ligandPart>
        <name>Fe</name>
        <dbReference type="ChEBI" id="CHEBI:18248"/>
    </ligandPart>
</feature>
<organism evidence="17 18">
    <name type="scientific">Armillaria ostoyae</name>
    <name type="common">Armillaria root rot fungus</name>
    <dbReference type="NCBI Taxonomy" id="47428"/>
    <lineage>
        <taxon>Eukaryota</taxon>
        <taxon>Fungi</taxon>
        <taxon>Dikarya</taxon>
        <taxon>Basidiomycota</taxon>
        <taxon>Agaricomycotina</taxon>
        <taxon>Agaricomycetes</taxon>
        <taxon>Agaricomycetidae</taxon>
        <taxon>Agaricales</taxon>
        <taxon>Marasmiineae</taxon>
        <taxon>Physalacriaceae</taxon>
        <taxon>Armillaria</taxon>
    </lineage>
</organism>
<comment type="similarity">
    <text evidence="4 15">Belongs to the cytochrome P450 family.</text>
</comment>
<accession>A0A284RNJ9</accession>
<evidence type="ECO:0000256" key="16">
    <source>
        <dbReference type="SAM" id="Phobius"/>
    </source>
</evidence>
<dbReference type="GO" id="GO:0016020">
    <property type="term" value="C:membrane"/>
    <property type="evidence" value="ECO:0007669"/>
    <property type="project" value="UniProtKB-SubCell"/>
</dbReference>
<dbReference type="PROSITE" id="PS00086">
    <property type="entry name" value="CYTOCHROME_P450"/>
    <property type="match status" value="1"/>
</dbReference>
<name>A0A284RNJ9_ARMOS</name>
<proteinExistence type="inferred from homology"/>
<evidence type="ECO:0000256" key="14">
    <source>
        <dbReference type="PIRSR" id="PIRSR602401-1"/>
    </source>
</evidence>
<evidence type="ECO:0000256" key="10">
    <source>
        <dbReference type="ARBA" id="ARBA00023004"/>
    </source>
</evidence>
<dbReference type="PRINTS" id="PR00385">
    <property type="entry name" value="P450"/>
</dbReference>
<dbReference type="InterPro" id="IPR036396">
    <property type="entry name" value="Cyt_P450_sf"/>
</dbReference>
<evidence type="ECO:0000256" key="4">
    <source>
        <dbReference type="ARBA" id="ARBA00010617"/>
    </source>
</evidence>
<keyword evidence="10 14" id="KW-0408">Iron</keyword>
<evidence type="ECO:0000313" key="17">
    <source>
        <dbReference type="EMBL" id="SJL10294.1"/>
    </source>
</evidence>
<comment type="pathway">
    <text evidence="3">Secondary metabolite biosynthesis.</text>
</comment>
<dbReference type="GO" id="GO:0016705">
    <property type="term" value="F:oxidoreductase activity, acting on paired donors, with incorporation or reduction of molecular oxygen"/>
    <property type="evidence" value="ECO:0007669"/>
    <property type="project" value="InterPro"/>
</dbReference>
<evidence type="ECO:0000256" key="12">
    <source>
        <dbReference type="ARBA" id="ARBA00023136"/>
    </source>
</evidence>
<comment type="cofactor">
    <cofactor evidence="1 14">
        <name>heme</name>
        <dbReference type="ChEBI" id="CHEBI:30413"/>
    </cofactor>
</comment>
<evidence type="ECO:0000256" key="3">
    <source>
        <dbReference type="ARBA" id="ARBA00005179"/>
    </source>
</evidence>
<keyword evidence="12 16" id="KW-0472">Membrane</keyword>
<keyword evidence="13" id="KW-0325">Glycoprotein</keyword>
<dbReference type="STRING" id="47428.A0A284RNJ9"/>
<dbReference type="EMBL" id="FUEG01000012">
    <property type="protein sequence ID" value="SJL10294.1"/>
    <property type="molecule type" value="Genomic_DNA"/>
</dbReference>
<dbReference type="PRINTS" id="PR00463">
    <property type="entry name" value="EP450I"/>
</dbReference>
<evidence type="ECO:0000256" key="13">
    <source>
        <dbReference type="ARBA" id="ARBA00023180"/>
    </source>
</evidence>
<evidence type="ECO:0000256" key="8">
    <source>
        <dbReference type="ARBA" id="ARBA00022989"/>
    </source>
</evidence>
<keyword evidence="5 14" id="KW-0349">Heme</keyword>
<dbReference type="InterPro" id="IPR001128">
    <property type="entry name" value="Cyt_P450"/>
</dbReference>
<protein>
    <submittedName>
        <fullName evidence="17">Related to O-methylsterigmatocystin oxidoreductase</fullName>
    </submittedName>
</protein>
<feature type="transmembrane region" description="Helical" evidence="16">
    <location>
        <begin position="6"/>
        <end position="24"/>
    </location>
</feature>
<dbReference type="InterPro" id="IPR002401">
    <property type="entry name" value="Cyt_P450_E_grp-I"/>
</dbReference>
<sequence>MTHVSSAWFLAAVAIVTFIVVRHIRSSWRKLPPGPRGLPIVGNLLQLRSKQWLTFAELGRKYGDLMYFNVAGQPLIVINSLKVATDLLDRANFSDRPRNIVASDIMTRGMFVAFAPYGNAWRHMRKAAHEGLNKSIVNQYHPIQIKEAVLLANDLLAEPNRWVSHVRRTAASTIMSIVYDRPPTSEQDPSIKRINDFATRLTRAAMPGAHLVESFPWMLRIPSKYAKWKREAEGWYAKDSSMFENLFHSVKDRVAEGNNRPSFAATLIQGAGRHGLTDHENSWLAGTMYTAGAESSSAAMSWWMLAMILYPDAQKRAQAELDRVVGRGRLPAFSDYEHLPYVRAMVKETLRWRAVDPVGLPHRSTEDDIYNGYFIPAGSILIANVWHINRDPENYGLDAEHFDPARHFDETGQLAPVAGTKEENHVSFGFGRRICVGRHIANDTLFAVIATLLWAIDIEPATDEKGASLPLDVDGCIEDGVVVRPIPFKVKITPRFPEAQAIVEQERELLGHY</sequence>
<dbReference type="OMA" id="ANVWHIN"/>
<dbReference type="CDD" id="cd11065">
    <property type="entry name" value="CYP64-like"/>
    <property type="match status" value="1"/>
</dbReference>
<dbReference type="GO" id="GO:0004497">
    <property type="term" value="F:monooxygenase activity"/>
    <property type="evidence" value="ECO:0007669"/>
    <property type="project" value="UniProtKB-KW"/>
</dbReference>
<dbReference type="InterPro" id="IPR050364">
    <property type="entry name" value="Cytochrome_P450_fung"/>
</dbReference>
<keyword evidence="9 15" id="KW-0560">Oxidoreductase</keyword>
<evidence type="ECO:0000256" key="5">
    <source>
        <dbReference type="ARBA" id="ARBA00022617"/>
    </source>
</evidence>
<dbReference type="OrthoDB" id="2789670at2759"/>
<evidence type="ECO:0000256" key="2">
    <source>
        <dbReference type="ARBA" id="ARBA00004167"/>
    </source>
</evidence>
<dbReference type="GO" id="GO:0020037">
    <property type="term" value="F:heme binding"/>
    <property type="evidence" value="ECO:0007669"/>
    <property type="project" value="InterPro"/>
</dbReference>
<dbReference type="Proteomes" id="UP000219338">
    <property type="component" value="Unassembled WGS sequence"/>
</dbReference>
<evidence type="ECO:0000313" key="18">
    <source>
        <dbReference type="Proteomes" id="UP000219338"/>
    </source>
</evidence>
<keyword evidence="6 16" id="KW-0812">Transmembrane</keyword>
<comment type="subcellular location">
    <subcellularLocation>
        <location evidence="2">Membrane</location>
        <topology evidence="2">Single-pass membrane protein</topology>
    </subcellularLocation>
</comment>
<evidence type="ECO:0000256" key="7">
    <source>
        <dbReference type="ARBA" id="ARBA00022723"/>
    </source>
</evidence>
<dbReference type="PANTHER" id="PTHR46300">
    <property type="entry name" value="P450, PUTATIVE (EUROFUNG)-RELATED-RELATED"/>
    <property type="match status" value="1"/>
</dbReference>
<dbReference type="GO" id="GO:0005506">
    <property type="term" value="F:iron ion binding"/>
    <property type="evidence" value="ECO:0007669"/>
    <property type="project" value="InterPro"/>
</dbReference>